<accession>A0A852U8H5</accession>
<comment type="caution">
    <text evidence="2">The sequence shown here is derived from an EMBL/GenBank/DDBJ whole genome shotgun (WGS) entry which is preliminary data.</text>
</comment>
<gene>
    <name evidence="2" type="ORF">HDA32_005504</name>
</gene>
<sequence>MAGTSQHRVYTAKEGLLDAWVERWRAEVVPLRLEFGFTIDGAWVDRERNQFVWTLSYDGPEGFEERNRQYWASPKRDAMGLDPNDYLVSTEKRDVTRVY</sequence>
<dbReference type="Proteomes" id="UP000589036">
    <property type="component" value="Unassembled WGS sequence"/>
</dbReference>
<evidence type="ECO:0000313" key="3">
    <source>
        <dbReference type="Proteomes" id="UP000589036"/>
    </source>
</evidence>
<dbReference type="InterPro" id="IPR012577">
    <property type="entry name" value="NIPSNAP"/>
</dbReference>
<name>A0A852U8H5_9ACTN</name>
<reference evidence="2 3" key="1">
    <citation type="submission" date="2020-07" db="EMBL/GenBank/DDBJ databases">
        <title>Sequencing the genomes of 1000 actinobacteria strains.</title>
        <authorList>
            <person name="Klenk H.-P."/>
        </authorList>
    </citation>
    <scope>NUCLEOTIDE SEQUENCE [LARGE SCALE GENOMIC DNA]</scope>
    <source>
        <strain evidence="2 3">CXB654</strain>
    </source>
</reference>
<evidence type="ECO:0000313" key="2">
    <source>
        <dbReference type="EMBL" id="NYE50384.1"/>
    </source>
</evidence>
<organism evidence="2 3">
    <name type="scientific">Spinactinospora alkalitolerans</name>
    <dbReference type="NCBI Taxonomy" id="687207"/>
    <lineage>
        <taxon>Bacteria</taxon>
        <taxon>Bacillati</taxon>
        <taxon>Actinomycetota</taxon>
        <taxon>Actinomycetes</taxon>
        <taxon>Streptosporangiales</taxon>
        <taxon>Nocardiopsidaceae</taxon>
        <taxon>Spinactinospora</taxon>
    </lineage>
</organism>
<proteinExistence type="predicted"/>
<keyword evidence="3" id="KW-1185">Reference proteome</keyword>
<evidence type="ECO:0000259" key="1">
    <source>
        <dbReference type="Pfam" id="PF07978"/>
    </source>
</evidence>
<protein>
    <recommendedName>
        <fullName evidence="1">NIPSNAP domain-containing protein</fullName>
    </recommendedName>
</protein>
<dbReference type="SUPFAM" id="SSF54909">
    <property type="entry name" value="Dimeric alpha+beta barrel"/>
    <property type="match status" value="1"/>
</dbReference>
<feature type="domain" description="NIPSNAP" evidence="1">
    <location>
        <begin position="7"/>
        <end position="96"/>
    </location>
</feature>
<dbReference type="AlphaFoldDB" id="A0A852U8H5"/>
<dbReference type="EMBL" id="JACCCC010000001">
    <property type="protein sequence ID" value="NYE50384.1"/>
    <property type="molecule type" value="Genomic_DNA"/>
</dbReference>
<dbReference type="InterPro" id="IPR011008">
    <property type="entry name" value="Dimeric_a/b-barrel"/>
</dbReference>
<dbReference type="Gene3D" id="3.30.70.100">
    <property type="match status" value="1"/>
</dbReference>
<dbReference type="Pfam" id="PF07978">
    <property type="entry name" value="NIPSNAP"/>
    <property type="match status" value="1"/>
</dbReference>
<dbReference type="RefSeq" id="WP_179645873.1">
    <property type="nucleotide sequence ID" value="NZ_BAAAYY010000014.1"/>
</dbReference>